<reference evidence="3 4" key="1">
    <citation type="submission" date="2019-06" db="EMBL/GenBank/DDBJ databases">
        <title>Sequencing the genomes of 1000 actinobacteria strains.</title>
        <authorList>
            <person name="Klenk H.-P."/>
        </authorList>
    </citation>
    <scope>NUCLEOTIDE SEQUENCE [LARGE SCALE GENOMIC DNA]</scope>
    <source>
        <strain evidence="3 4">DSM 4813</strain>
    </source>
</reference>
<accession>A0A542ZUD1</accession>
<dbReference type="Proteomes" id="UP000315389">
    <property type="component" value="Unassembled WGS sequence"/>
</dbReference>
<evidence type="ECO:0000313" key="4">
    <source>
        <dbReference type="Proteomes" id="UP000315389"/>
    </source>
</evidence>
<dbReference type="RefSeq" id="WP_142118548.1">
    <property type="nucleotide sequence ID" value="NZ_BAAASV010000003.1"/>
</dbReference>
<feature type="transmembrane region" description="Helical" evidence="2">
    <location>
        <begin position="50"/>
        <end position="77"/>
    </location>
</feature>
<keyword evidence="4" id="KW-1185">Reference proteome</keyword>
<evidence type="ECO:0000256" key="2">
    <source>
        <dbReference type="SAM" id="Phobius"/>
    </source>
</evidence>
<dbReference type="EMBL" id="VFOS01000001">
    <property type="protein sequence ID" value="TQL63964.1"/>
    <property type="molecule type" value="Genomic_DNA"/>
</dbReference>
<dbReference type="PANTHER" id="PTHR31272">
    <property type="entry name" value="CYTOCHROME C-TYPE BIOGENESIS PROTEIN HI_1454-RELATED"/>
    <property type="match status" value="1"/>
</dbReference>
<dbReference type="PANTHER" id="PTHR31272:SF4">
    <property type="entry name" value="CYTOCHROME C-TYPE BIOGENESIS PROTEIN HI_1454-RELATED"/>
    <property type="match status" value="1"/>
</dbReference>
<feature type="transmembrane region" description="Helical" evidence="2">
    <location>
        <begin position="121"/>
        <end position="145"/>
    </location>
</feature>
<comment type="caution">
    <text evidence="3">The sequence shown here is derived from an EMBL/GenBank/DDBJ whole genome shotgun (WGS) entry which is preliminary data.</text>
</comment>
<feature type="transmembrane region" description="Helical" evidence="2">
    <location>
        <begin position="157"/>
        <end position="179"/>
    </location>
</feature>
<evidence type="ECO:0000313" key="3">
    <source>
        <dbReference type="EMBL" id="TQL63964.1"/>
    </source>
</evidence>
<evidence type="ECO:0000256" key="1">
    <source>
        <dbReference type="SAM" id="MobiDB-lite"/>
    </source>
</evidence>
<keyword evidence="2" id="KW-0812">Transmembrane</keyword>
<protein>
    <submittedName>
        <fullName evidence="3">Cytochrome c biogenesis protein CcdA</fullName>
    </submittedName>
</protein>
<keyword evidence="2" id="KW-0472">Membrane</keyword>
<dbReference type="AlphaFoldDB" id="A0A542ZUD1"/>
<feature type="transmembrane region" description="Helical" evidence="2">
    <location>
        <begin position="83"/>
        <end position="100"/>
    </location>
</feature>
<sequence>MGSELLNTGSVIAAFLAGGVALFAPCCIVFLAPSYLAAAVKNRRWRLLPLTFVFAAGLALVLLPLTLGASVLAGAIARYHAPLYYAGGVLMIALAALSLSGRMWSLPSFMRAPDTTRADTASFFALGVFSGIASACCAPVLVGVMTLSALSATPAGGLVLGVAYVFGMVFPLFAMALLWDKAKLNERRFLRAKPVRIRLAGRVLVTNTVNLVVAVGFLAMGVGIIALANSSDMTGGTAAQSWFAERLTDVFLRVQEWAAPVPEVIQALLLFLVVAGLVAVTLTGRRRPVDAAPDDAAPDDAAPAEPPPAPDLTPVEGHPSQHNDDTQPSCHQPSPPRTRR</sequence>
<feature type="transmembrane region" description="Helical" evidence="2">
    <location>
        <begin position="12"/>
        <end position="38"/>
    </location>
</feature>
<dbReference type="OrthoDB" id="4332145at2"/>
<feature type="transmembrane region" description="Helical" evidence="2">
    <location>
        <begin position="264"/>
        <end position="282"/>
    </location>
</feature>
<dbReference type="InterPro" id="IPR051790">
    <property type="entry name" value="Cytochrome_c-biogenesis_DsbD"/>
</dbReference>
<proteinExistence type="predicted"/>
<gene>
    <name evidence="3" type="ORF">FB461_0444</name>
</gene>
<feature type="transmembrane region" description="Helical" evidence="2">
    <location>
        <begin position="199"/>
        <end position="228"/>
    </location>
</feature>
<organism evidence="3 4">
    <name type="scientific">Rarobacter faecitabidus</name>
    <dbReference type="NCBI Taxonomy" id="13243"/>
    <lineage>
        <taxon>Bacteria</taxon>
        <taxon>Bacillati</taxon>
        <taxon>Actinomycetota</taxon>
        <taxon>Actinomycetes</taxon>
        <taxon>Micrococcales</taxon>
        <taxon>Rarobacteraceae</taxon>
        <taxon>Rarobacter</taxon>
    </lineage>
</organism>
<keyword evidence="2" id="KW-1133">Transmembrane helix</keyword>
<feature type="region of interest" description="Disordered" evidence="1">
    <location>
        <begin position="288"/>
        <end position="340"/>
    </location>
</feature>
<name>A0A542ZUD1_RARFA</name>